<evidence type="ECO:0000256" key="4">
    <source>
        <dbReference type="ARBA" id="ARBA00022989"/>
    </source>
</evidence>
<evidence type="ECO:0000256" key="6">
    <source>
        <dbReference type="SAM" id="Phobius"/>
    </source>
</evidence>
<evidence type="ECO:0000256" key="2">
    <source>
        <dbReference type="ARBA" id="ARBA00022475"/>
    </source>
</evidence>
<dbReference type="InterPro" id="IPR013604">
    <property type="entry name" value="7TM_chemorcpt"/>
</dbReference>
<evidence type="ECO:0000256" key="5">
    <source>
        <dbReference type="ARBA" id="ARBA00023136"/>
    </source>
</evidence>
<comment type="subcellular location">
    <subcellularLocation>
        <location evidence="1">Cell membrane</location>
        <topology evidence="1">Multi-pass membrane protein</topology>
    </subcellularLocation>
</comment>
<accession>A0ABP1QNQ1</accession>
<feature type="transmembrane region" description="Helical" evidence="6">
    <location>
        <begin position="43"/>
        <end position="65"/>
    </location>
</feature>
<feature type="transmembrane region" description="Helical" evidence="6">
    <location>
        <begin position="358"/>
        <end position="378"/>
    </location>
</feature>
<proteinExistence type="predicted"/>
<reference evidence="7 8" key="1">
    <citation type="submission" date="2024-08" db="EMBL/GenBank/DDBJ databases">
        <authorList>
            <person name="Cucini C."/>
            <person name="Frati F."/>
        </authorList>
    </citation>
    <scope>NUCLEOTIDE SEQUENCE [LARGE SCALE GENOMIC DNA]</scope>
</reference>
<feature type="transmembrane region" description="Helical" evidence="6">
    <location>
        <begin position="168"/>
        <end position="188"/>
    </location>
</feature>
<feature type="transmembrane region" description="Helical" evidence="6">
    <location>
        <begin position="327"/>
        <end position="346"/>
    </location>
</feature>
<evidence type="ECO:0008006" key="9">
    <source>
        <dbReference type="Google" id="ProtNLM"/>
    </source>
</evidence>
<keyword evidence="4 6" id="KW-1133">Transmembrane helix</keyword>
<sequence length="451" mass="51751">MSRVYSKSYSRFFNICTYFGVYPYNIQEDGTLVEYHRSGIIKLWATLNSLGLLGYLGYQFGMITVSSVMGKVDKLGWFSQSCWLIMAIFPLPTIILYSKKRQKLSECLTQWLQLERDIIGAVGIGEKKVSKAIYNMNDPKLIKEGMEYDDFRRGLFCYHAQERTFKKLLWMYTFITLITSVVVGVHNLTNPDFPAYITSMFDHKKQDLNLMLIVYASSAVEFYMVGLCIIHVGSFEILMMACVRSIRHCIESLSNLNSVSMERRAVCGRKKPKNDTLDVATIAENIEKRDATQPGSQQEMQVEEATDNYRRVEFVVENINECFSGSFLAHQTLYLAMMCILIFVFLRSSEATSLITSIFFSTYSIFFTLRICCLLPFLGKLGEDSEIFIYSWLEEIPKLLRGGKPYETAEVKLHACRILGINCGDYYDIQGSTILTFFSIVTTYLIILLQL</sequence>
<keyword evidence="2" id="KW-1003">Cell membrane</keyword>
<evidence type="ECO:0000313" key="8">
    <source>
        <dbReference type="Proteomes" id="UP001642540"/>
    </source>
</evidence>
<feature type="transmembrane region" description="Helical" evidence="6">
    <location>
        <begin position="77"/>
        <end position="97"/>
    </location>
</feature>
<keyword evidence="3 6" id="KW-0812">Transmembrane</keyword>
<evidence type="ECO:0000256" key="1">
    <source>
        <dbReference type="ARBA" id="ARBA00004651"/>
    </source>
</evidence>
<dbReference type="Pfam" id="PF08395">
    <property type="entry name" value="7tm_7"/>
    <property type="match status" value="1"/>
</dbReference>
<dbReference type="Proteomes" id="UP001642540">
    <property type="component" value="Unassembled WGS sequence"/>
</dbReference>
<keyword evidence="5 6" id="KW-0472">Membrane</keyword>
<feature type="transmembrane region" description="Helical" evidence="6">
    <location>
        <begin position="208"/>
        <end position="230"/>
    </location>
</feature>
<organism evidence="7 8">
    <name type="scientific">Orchesella dallaii</name>
    <dbReference type="NCBI Taxonomy" id="48710"/>
    <lineage>
        <taxon>Eukaryota</taxon>
        <taxon>Metazoa</taxon>
        <taxon>Ecdysozoa</taxon>
        <taxon>Arthropoda</taxon>
        <taxon>Hexapoda</taxon>
        <taxon>Collembola</taxon>
        <taxon>Entomobryomorpha</taxon>
        <taxon>Entomobryoidea</taxon>
        <taxon>Orchesellidae</taxon>
        <taxon>Orchesellinae</taxon>
        <taxon>Orchesella</taxon>
    </lineage>
</organism>
<evidence type="ECO:0000256" key="3">
    <source>
        <dbReference type="ARBA" id="ARBA00022692"/>
    </source>
</evidence>
<keyword evidence="8" id="KW-1185">Reference proteome</keyword>
<dbReference type="EMBL" id="CAXLJM020000040">
    <property type="protein sequence ID" value="CAL8108780.1"/>
    <property type="molecule type" value="Genomic_DNA"/>
</dbReference>
<protein>
    <recommendedName>
        <fullName evidence="9">Odorant receptor</fullName>
    </recommendedName>
</protein>
<gene>
    <name evidence="7" type="ORF">ODALV1_LOCUS13086</name>
</gene>
<name>A0ABP1QNQ1_9HEXA</name>
<evidence type="ECO:0000313" key="7">
    <source>
        <dbReference type="EMBL" id="CAL8108780.1"/>
    </source>
</evidence>
<comment type="caution">
    <text evidence="7">The sequence shown here is derived from an EMBL/GenBank/DDBJ whole genome shotgun (WGS) entry which is preliminary data.</text>
</comment>